<dbReference type="Gene3D" id="3.90.226.10">
    <property type="entry name" value="2-enoyl-CoA Hydratase, Chain A, domain 1"/>
    <property type="match status" value="1"/>
</dbReference>
<evidence type="ECO:0008006" key="3">
    <source>
        <dbReference type="Google" id="ProtNLM"/>
    </source>
</evidence>
<protein>
    <recommendedName>
        <fullName evidence="3">Enoyl-CoA hydratase/isomerase family protein</fullName>
    </recommendedName>
</protein>
<dbReference type="GO" id="GO:0006635">
    <property type="term" value="P:fatty acid beta-oxidation"/>
    <property type="evidence" value="ECO:0007669"/>
    <property type="project" value="TreeGrafter"/>
</dbReference>
<keyword evidence="2" id="KW-1185">Reference proteome</keyword>
<dbReference type="KEGG" id="ehx:EMIHUDRAFT_67072"/>
<dbReference type="CDD" id="cd06558">
    <property type="entry name" value="crotonase-like"/>
    <property type="match status" value="1"/>
</dbReference>
<dbReference type="OMA" id="IHFNTIA"/>
<dbReference type="InterPro" id="IPR001753">
    <property type="entry name" value="Enoyl-CoA_hydra/iso"/>
</dbReference>
<evidence type="ECO:0000313" key="2">
    <source>
        <dbReference type="Proteomes" id="UP000013827"/>
    </source>
</evidence>
<proteinExistence type="predicted"/>
<dbReference type="InterPro" id="IPR029045">
    <property type="entry name" value="ClpP/crotonase-like_dom_sf"/>
</dbReference>
<reference evidence="1" key="2">
    <citation type="submission" date="2024-10" db="UniProtKB">
        <authorList>
            <consortium name="EnsemblProtists"/>
        </authorList>
    </citation>
    <scope>IDENTIFICATION</scope>
</reference>
<dbReference type="eggNOG" id="KOG1681">
    <property type="taxonomic scope" value="Eukaryota"/>
</dbReference>
<organism evidence="1 2">
    <name type="scientific">Emiliania huxleyi (strain CCMP1516)</name>
    <dbReference type="NCBI Taxonomy" id="280463"/>
    <lineage>
        <taxon>Eukaryota</taxon>
        <taxon>Haptista</taxon>
        <taxon>Haptophyta</taxon>
        <taxon>Prymnesiophyceae</taxon>
        <taxon>Isochrysidales</taxon>
        <taxon>Noelaerhabdaceae</taxon>
        <taxon>Emiliania</taxon>
    </lineage>
</organism>
<dbReference type="PANTHER" id="PTHR11941">
    <property type="entry name" value="ENOYL-COA HYDRATASE-RELATED"/>
    <property type="match status" value="1"/>
</dbReference>
<dbReference type="GO" id="GO:0003824">
    <property type="term" value="F:catalytic activity"/>
    <property type="evidence" value="ECO:0007669"/>
    <property type="project" value="UniProtKB-ARBA"/>
</dbReference>
<accession>A0A0D3IME9</accession>
<dbReference type="SUPFAM" id="SSF52096">
    <property type="entry name" value="ClpP/crotonase"/>
    <property type="match status" value="1"/>
</dbReference>
<name>A0A0D3IME9_EMIH1</name>
<evidence type="ECO:0000313" key="1">
    <source>
        <dbReference type="EnsemblProtists" id="EOD12434"/>
    </source>
</evidence>
<dbReference type="Proteomes" id="UP000013827">
    <property type="component" value="Unassembled WGS sequence"/>
</dbReference>
<dbReference type="Pfam" id="PF00378">
    <property type="entry name" value="ECH_1"/>
    <property type="match status" value="1"/>
</dbReference>
<sequence>MSVAQEPSEGASLVRVRYDSAHGIAILELHDPIHFNTIAPQLGRDFHSAVELLSGVADLRAVVLQGAGTHFCAGGNPYARPSWQSVSCCAQEILEMILGFVTLAALPVPLFSALHGRLVGGAAALFLQTDYRVADSRALFQHGNLSRGVCPVAGYSQSLPAAIGAARAREFYLLDEILSADDALRAGLI</sequence>
<dbReference type="GeneID" id="17258504"/>
<dbReference type="PaxDb" id="2903-EOD12434"/>
<reference evidence="2" key="1">
    <citation type="journal article" date="2013" name="Nature">
        <title>Pan genome of the phytoplankton Emiliania underpins its global distribution.</title>
        <authorList>
            <person name="Read B.A."/>
            <person name="Kegel J."/>
            <person name="Klute M.J."/>
            <person name="Kuo A."/>
            <person name="Lefebvre S.C."/>
            <person name="Maumus F."/>
            <person name="Mayer C."/>
            <person name="Miller J."/>
            <person name="Monier A."/>
            <person name="Salamov A."/>
            <person name="Young J."/>
            <person name="Aguilar M."/>
            <person name="Claverie J.M."/>
            <person name="Frickenhaus S."/>
            <person name="Gonzalez K."/>
            <person name="Herman E.K."/>
            <person name="Lin Y.C."/>
            <person name="Napier J."/>
            <person name="Ogata H."/>
            <person name="Sarno A.F."/>
            <person name="Shmutz J."/>
            <person name="Schroeder D."/>
            <person name="de Vargas C."/>
            <person name="Verret F."/>
            <person name="von Dassow P."/>
            <person name="Valentin K."/>
            <person name="Van de Peer Y."/>
            <person name="Wheeler G."/>
            <person name="Dacks J.B."/>
            <person name="Delwiche C.F."/>
            <person name="Dyhrman S.T."/>
            <person name="Glockner G."/>
            <person name="John U."/>
            <person name="Richards T."/>
            <person name="Worden A.Z."/>
            <person name="Zhang X."/>
            <person name="Grigoriev I.V."/>
            <person name="Allen A.E."/>
            <person name="Bidle K."/>
            <person name="Borodovsky M."/>
            <person name="Bowler C."/>
            <person name="Brownlee C."/>
            <person name="Cock J.M."/>
            <person name="Elias M."/>
            <person name="Gladyshev V.N."/>
            <person name="Groth M."/>
            <person name="Guda C."/>
            <person name="Hadaegh A."/>
            <person name="Iglesias-Rodriguez M.D."/>
            <person name="Jenkins J."/>
            <person name="Jones B.M."/>
            <person name="Lawson T."/>
            <person name="Leese F."/>
            <person name="Lindquist E."/>
            <person name="Lobanov A."/>
            <person name="Lomsadze A."/>
            <person name="Malik S.B."/>
            <person name="Marsh M.E."/>
            <person name="Mackinder L."/>
            <person name="Mock T."/>
            <person name="Mueller-Roeber B."/>
            <person name="Pagarete A."/>
            <person name="Parker M."/>
            <person name="Probert I."/>
            <person name="Quesneville H."/>
            <person name="Raines C."/>
            <person name="Rensing S.A."/>
            <person name="Riano-Pachon D.M."/>
            <person name="Richier S."/>
            <person name="Rokitta S."/>
            <person name="Shiraiwa Y."/>
            <person name="Soanes D.M."/>
            <person name="van der Giezen M."/>
            <person name="Wahlund T.M."/>
            <person name="Williams B."/>
            <person name="Wilson W."/>
            <person name="Wolfe G."/>
            <person name="Wurch L.L."/>
        </authorList>
    </citation>
    <scope>NUCLEOTIDE SEQUENCE</scope>
</reference>
<dbReference type="STRING" id="2903.R1DUM6"/>
<dbReference type="HOGENOM" id="CLU_009834_7_4_1"/>
<dbReference type="EnsemblProtists" id="EOD12434">
    <property type="protein sequence ID" value="EOD12434"/>
    <property type="gene ID" value="EMIHUDRAFT_67072"/>
</dbReference>
<dbReference type="RefSeq" id="XP_005764863.1">
    <property type="nucleotide sequence ID" value="XM_005764806.1"/>
</dbReference>
<dbReference type="AlphaFoldDB" id="A0A0D3IME9"/>
<dbReference type="PANTHER" id="PTHR11941:SF54">
    <property type="entry name" value="ENOYL-COA HYDRATASE, MITOCHONDRIAL"/>
    <property type="match status" value="1"/>
</dbReference>